<protein>
    <recommendedName>
        <fullName evidence="5">[Ribosomal protein bS18]-alanine N-acetyltransferase</fullName>
        <ecNumber evidence="5">2.3.1.266</ecNumber>
    </recommendedName>
</protein>
<keyword evidence="4" id="KW-0012">Acyltransferase</keyword>
<dbReference type="GO" id="GO:0005737">
    <property type="term" value="C:cytoplasm"/>
    <property type="evidence" value="ECO:0007669"/>
    <property type="project" value="UniProtKB-SubCell"/>
</dbReference>
<dbReference type="STRING" id="86666.SAMN04490247_3210"/>
<dbReference type="PROSITE" id="PS51186">
    <property type="entry name" value="GNAT"/>
    <property type="match status" value="1"/>
</dbReference>
<dbReference type="Gene3D" id="3.40.630.30">
    <property type="match status" value="1"/>
</dbReference>
<keyword evidence="7" id="KW-0689">Ribosomal protein</keyword>
<evidence type="ECO:0000256" key="1">
    <source>
        <dbReference type="ARBA" id="ARBA00005395"/>
    </source>
</evidence>
<keyword evidence="7" id="KW-0687">Ribonucleoprotein</keyword>
<dbReference type="Pfam" id="PF00583">
    <property type="entry name" value="Acetyltransf_1"/>
    <property type="match status" value="1"/>
</dbReference>
<dbReference type="EC" id="2.3.1.266" evidence="5"/>
<evidence type="ECO:0000256" key="5">
    <source>
        <dbReference type="RuleBase" id="RU363094"/>
    </source>
</evidence>
<accession>A0A1G8WIJ7</accession>
<comment type="catalytic activity">
    <reaction evidence="5">
        <text>N-terminal L-alanyl-[ribosomal protein bS18] + acetyl-CoA = N-terminal N(alpha)-acetyl-L-alanyl-[ribosomal protein bS18] + CoA + H(+)</text>
        <dbReference type="Rhea" id="RHEA:43756"/>
        <dbReference type="Rhea" id="RHEA-COMP:10676"/>
        <dbReference type="Rhea" id="RHEA-COMP:10677"/>
        <dbReference type="ChEBI" id="CHEBI:15378"/>
        <dbReference type="ChEBI" id="CHEBI:57287"/>
        <dbReference type="ChEBI" id="CHEBI:57288"/>
        <dbReference type="ChEBI" id="CHEBI:64718"/>
        <dbReference type="ChEBI" id="CHEBI:83683"/>
        <dbReference type="EC" id="2.3.1.266"/>
    </reaction>
</comment>
<dbReference type="GO" id="GO:0008999">
    <property type="term" value="F:protein-N-terminal-alanine acetyltransferase activity"/>
    <property type="evidence" value="ECO:0007669"/>
    <property type="project" value="UniProtKB-EC"/>
</dbReference>
<evidence type="ECO:0000256" key="3">
    <source>
        <dbReference type="ARBA" id="ARBA00022679"/>
    </source>
</evidence>
<dbReference type="InterPro" id="IPR050680">
    <property type="entry name" value="YpeA/RimI_acetyltransf"/>
</dbReference>
<dbReference type="RefSeq" id="WP_093194843.1">
    <property type="nucleotide sequence ID" value="NZ_FNEV01000016.1"/>
</dbReference>
<comment type="subcellular location">
    <subcellularLocation>
        <location evidence="5">Cytoplasm</location>
    </subcellularLocation>
</comment>
<evidence type="ECO:0000313" key="7">
    <source>
        <dbReference type="EMBL" id="SDJ78162.1"/>
    </source>
</evidence>
<dbReference type="Proteomes" id="UP000199225">
    <property type="component" value="Unassembled WGS sequence"/>
</dbReference>
<dbReference type="PANTHER" id="PTHR43420:SF44">
    <property type="entry name" value="ACETYLTRANSFERASE YPEA"/>
    <property type="match status" value="1"/>
</dbReference>
<dbReference type="SUPFAM" id="SSF55729">
    <property type="entry name" value="Acyl-CoA N-acyltransferases (Nat)"/>
    <property type="match status" value="1"/>
</dbReference>
<evidence type="ECO:0000256" key="4">
    <source>
        <dbReference type="ARBA" id="ARBA00023315"/>
    </source>
</evidence>
<evidence type="ECO:0000256" key="2">
    <source>
        <dbReference type="ARBA" id="ARBA00022490"/>
    </source>
</evidence>
<dbReference type="CDD" id="cd04301">
    <property type="entry name" value="NAT_SF"/>
    <property type="match status" value="1"/>
</dbReference>
<feature type="domain" description="N-acetyltransferase" evidence="6">
    <location>
        <begin position="2"/>
        <end position="146"/>
    </location>
</feature>
<gene>
    <name evidence="7" type="ORF">SAMN04490247_3210</name>
</gene>
<comment type="function">
    <text evidence="5">Acetylates the N-terminal alanine of ribosomal protein bS18.</text>
</comment>
<dbReference type="AlphaFoldDB" id="A0A1G8WIJ7"/>
<dbReference type="NCBIfam" id="TIGR01575">
    <property type="entry name" value="rimI"/>
    <property type="match status" value="1"/>
</dbReference>
<name>A0A1G8WIJ7_9BACI</name>
<keyword evidence="2 5" id="KW-0963">Cytoplasm</keyword>
<evidence type="ECO:0000313" key="8">
    <source>
        <dbReference type="Proteomes" id="UP000199225"/>
    </source>
</evidence>
<dbReference type="InterPro" id="IPR000182">
    <property type="entry name" value="GNAT_dom"/>
</dbReference>
<keyword evidence="8" id="KW-1185">Reference proteome</keyword>
<dbReference type="InterPro" id="IPR006464">
    <property type="entry name" value="AcTrfase_RimI/Ard1"/>
</dbReference>
<evidence type="ECO:0000259" key="6">
    <source>
        <dbReference type="PROSITE" id="PS51186"/>
    </source>
</evidence>
<comment type="similarity">
    <text evidence="1 5">Belongs to the acetyltransferase family. RimI subfamily.</text>
</comment>
<dbReference type="EMBL" id="FNEV01000016">
    <property type="protein sequence ID" value="SDJ78162.1"/>
    <property type="molecule type" value="Genomic_DNA"/>
</dbReference>
<dbReference type="OrthoDB" id="9794566at2"/>
<proteinExistence type="inferred from homology"/>
<keyword evidence="3 7" id="KW-0808">Transferase</keyword>
<dbReference type="InterPro" id="IPR016181">
    <property type="entry name" value="Acyl_CoA_acyltransferase"/>
</dbReference>
<organism evidence="7 8">
    <name type="scientific">Salimicrobium halophilum</name>
    <dbReference type="NCBI Taxonomy" id="86666"/>
    <lineage>
        <taxon>Bacteria</taxon>
        <taxon>Bacillati</taxon>
        <taxon>Bacillota</taxon>
        <taxon>Bacilli</taxon>
        <taxon>Bacillales</taxon>
        <taxon>Bacillaceae</taxon>
        <taxon>Salimicrobium</taxon>
    </lineage>
</organism>
<reference evidence="8" key="1">
    <citation type="submission" date="2016-10" db="EMBL/GenBank/DDBJ databases">
        <authorList>
            <person name="Varghese N."/>
            <person name="Submissions S."/>
        </authorList>
    </citation>
    <scope>NUCLEOTIDE SEQUENCE [LARGE SCALE GENOMIC DNA]</scope>
    <source>
        <strain evidence="8">DSM 4771</strain>
    </source>
</reference>
<dbReference type="PANTHER" id="PTHR43420">
    <property type="entry name" value="ACETYLTRANSFERASE"/>
    <property type="match status" value="1"/>
</dbReference>
<sequence>MVSVREMTTEDIEQVMWVERASFTVPWPKETFLEEVENNPHAAYFLIEEDGEVIGYCGAWFFNEGGHITNIAIHPSYRGHKYGKLLFMEVMNEARKHKIRLLTLEVRVSNTTAQHMYRRFGFKPAEVRKGYYADNGEDALVMWVKL</sequence>
<dbReference type="GO" id="GO:0005840">
    <property type="term" value="C:ribosome"/>
    <property type="evidence" value="ECO:0007669"/>
    <property type="project" value="UniProtKB-KW"/>
</dbReference>